<feature type="transmembrane region" description="Helical" evidence="1">
    <location>
        <begin position="48"/>
        <end position="66"/>
    </location>
</feature>
<dbReference type="UniPathway" id="UPA00084">
    <property type="reaction ID" value="UER00504"/>
</dbReference>
<keyword evidence="1" id="KW-1133">Transmembrane helix</keyword>
<evidence type="ECO:0000313" key="4">
    <source>
        <dbReference type="Proteomes" id="UP000503840"/>
    </source>
</evidence>
<gene>
    <name evidence="3" type="ORF">DSM101010T_09900</name>
</gene>
<dbReference type="SUPFAM" id="SSF101307">
    <property type="entry name" value="YutG-like"/>
    <property type="match status" value="1"/>
</dbReference>
<dbReference type="PIRSF" id="PIRSF006162">
    <property type="entry name" value="PgpA"/>
    <property type="match status" value="1"/>
</dbReference>
<accession>A0A7J0BHP5</accession>
<name>A0A7J0BHP5_9BACT</name>
<organism evidence="3 4">
    <name type="scientific">Desulfovibrio subterraneus</name>
    <dbReference type="NCBI Taxonomy" id="2718620"/>
    <lineage>
        <taxon>Bacteria</taxon>
        <taxon>Pseudomonadati</taxon>
        <taxon>Thermodesulfobacteriota</taxon>
        <taxon>Desulfovibrionia</taxon>
        <taxon>Desulfovibrionales</taxon>
        <taxon>Desulfovibrionaceae</taxon>
        <taxon>Desulfovibrio</taxon>
    </lineage>
</organism>
<dbReference type="InterPro" id="IPR036681">
    <property type="entry name" value="PgpA-like_sf"/>
</dbReference>
<reference evidence="3 4" key="1">
    <citation type="submission" date="2020-05" db="EMBL/GenBank/DDBJ databases">
        <title>Draft genome sequence of Desulfovibrio sp. strain HN2T.</title>
        <authorList>
            <person name="Ueno A."/>
            <person name="Tamazawa S."/>
            <person name="Tamamura S."/>
            <person name="Murakami T."/>
            <person name="Kiyama T."/>
            <person name="Inomata H."/>
            <person name="Amano Y."/>
            <person name="Miyakawa K."/>
            <person name="Tamaki H."/>
            <person name="Naganuma T."/>
            <person name="Kaneko K."/>
        </authorList>
    </citation>
    <scope>NUCLEOTIDE SEQUENCE [LARGE SCALE GENOMIC DNA]</scope>
    <source>
        <strain evidence="3 4">HN2</strain>
    </source>
</reference>
<feature type="transmembrane region" description="Helical" evidence="1">
    <location>
        <begin position="87"/>
        <end position="113"/>
    </location>
</feature>
<dbReference type="InterPro" id="IPR007686">
    <property type="entry name" value="YutG/PgpA"/>
</dbReference>
<protein>
    <submittedName>
        <fullName evidence="3">Phosphatidylglycerophosphatase A</fullName>
    </submittedName>
</protein>
<dbReference type="Proteomes" id="UP000503840">
    <property type="component" value="Unassembled WGS sequence"/>
</dbReference>
<dbReference type="PANTHER" id="PTHR36305:SF1">
    <property type="entry name" value="PHOSPHATIDYLGLYCEROPHOSPHATASE A"/>
    <property type="match status" value="1"/>
</dbReference>
<dbReference type="InterPro" id="IPR026037">
    <property type="entry name" value="PgpA"/>
</dbReference>
<feature type="domain" description="YutG/PgpA" evidence="2">
    <location>
        <begin position="17"/>
        <end position="153"/>
    </location>
</feature>
<comment type="caution">
    <text evidence="3">The sequence shown here is derived from an EMBL/GenBank/DDBJ whole genome shotgun (WGS) entry which is preliminary data.</text>
</comment>
<evidence type="ECO:0000256" key="1">
    <source>
        <dbReference type="SAM" id="Phobius"/>
    </source>
</evidence>
<dbReference type="GO" id="GO:0006655">
    <property type="term" value="P:phosphatidylglycerol biosynthetic process"/>
    <property type="evidence" value="ECO:0007669"/>
    <property type="project" value="UniProtKB-UniPathway"/>
</dbReference>
<keyword evidence="1" id="KW-0472">Membrane</keyword>
<dbReference type="GO" id="GO:0008962">
    <property type="term" value="F:phosphatidylglycerophosphatase activity"/>
    <property type="evidence" value="ECO:0007669"/>
    <property type="project" value="InterPro"/>
</dbReference>
<sequence>MNERTFSDELCLQASRLGPCGLSPKAPGTVGSAAAALTAPLFFLPLSFEWRVLILGLIFIFGSLIVTRAEKMLGKKDPGEIVIDELLGMWLTMLPFASLGWEWIIAAFALFRFFDIFKPYPIRDAEHWLPDGWGVMVDDAIAGLYAMMTLWGVRLVLL</sequence>
<feature type="transmembrane region" description="Helical" evidence="1">
    <location>
        <begin position="133"/>
        <end position="157"/>
    </location>
</feature>
<keyword evidence="1" id="KW-0812">Transmembrane</keyword>
<dbReference type="PANTHER" id="PTHR36305">
    <property type="entry name" value="PHOSPHATIDYLGLYCEROPHOSPHATASE A"/>
    <property type="match status" value="1"/>
</dbReference>
<proteinExistence type="predicted"/>
<keyword evidence="4" id="KW-1185">Reference proteome</keyword>
<dbReference type="EMBL" id="BLVO01000012">
    <property type="protein sequence ID" value="GFM32625.1"/>
    <property type="molecule type" value="Genomic_DNA"/>
</dbReference>
<evidence type="ECO:0000313" key="3">
    <source>
        <dbReference type="EMBL" id="GFM32625.1"/>
    </source>
</evidence>
<dbReference type="CDD" id="cd06971">
    <property type="entry name" value="PgpA"/>
    <property type="match status" value="1"/>
</dbReference>
<dbReference type="RefSeq" id="WP_174404318.1">
    <property type="nucleotide sequence ID" value="NZ_BLVO01000012.1"/>
</dbReference>
<evidence type="ECO:0000259" key="2">
    <source>
        <dbReference type="Pfam" id="PF04608"/>
    </source>
</evidence>
<dbReference type="Pfam" id="PF04608">
    <property type="entry name" value="PgpA"/>
    <property type="match status" value="1"/>
</dbReference>
<dbReference type="AlphaFoldDB" id="A0A7J0BHP5"/>